<dbReference type="STRING" id="151549.A0A4C1XHK0"/>
<dbReference type="InterPro" id="IPR020613">
    <property type="entry name" value="Thiolase_CS"/>
</dbReference>
<feature type="domain" description="Thiolase C-terminal" evidence="7">
    <location>
        <begin position="470"/>
        <end position="545"/>
    </location>
</feature>
<dbReference type="Proteomes" id="UP000299102">
    <property type="component" value="Unassembled WGS sequence"/>
</dbReference>
<evidence type="ECO:0000256" key="4">
    <source>
        <dbReference type="ARBA" id="ARBA00023315"/>
    </source>
</evidence>
<keyword evidence="4 5" id="KW-0012">Acyltransferase</keyword>
<evidence type="ECO:0000313" key="8">
    <source>
        <dbReference type="EMBL" id="GBP63376.1"/>
    </source>
</evidence>
<keyword evidence="9" id="KW-1185">Reference proteome</keyword>
<evidence type="ECO:0000256" key="3">
    <source>
        <dbReference type="ARBA" id="ARBA00022679"/>
    </source>
</evidence>
<dbReference type="InterPro" id="IPR020617">
    <property type="entry name" value="Thiolase_C"/>
</dbReference>
<dbReference type="SUPFAM" id="SSF53901">
    <property type="entry name" value="Thiolase-like"/>
    <property type="match status" value="3"/>
</dbReference>
<dbReference type="PANTHER" id="PTHR18919">
    <property type="entry name" value="ACETYL-COA C-ACYLTRANSFERASE"/>
    <property type="match status" value="1"/>
</dbReference>
<dbReference type="Gene3D" id="3.40.47.10">
    <property type="match status" value="2"/>
</dbReference>
<feature type="domain" description="Thiolase C-terminal" evidence="7">
    <location>
        <begin position="368"/>
        <end position="416"/>
    </location>
</feature>
<evidence type="ECO:0000256" key="1">
    <source>
        <dbReference type="ARBA" id="ARBA00005189"/>
    </source>
</evidence>
<dbReference type="EMBL" id="BGZK01000868">
    <property type="protein sequence ID" value="GBP63376.1"/>
    <property type="molecule type" value="Genomic_DNA"/>
</dbReference>
<comment type="similarity">
    <text evidence="2 5">Belongs to the thiolase-like superfamily. Thiolase family.</text>
</comment>
<name>A0A4C1XHK0_EUMVA</name>
<comment type="caution">
    <text evidence="8">The sequence shown here is derived from an EMBL/GenBank/DDBJ whole genome shotgun (WGS) entry which is preliminary data.</text>
</comment>
<keyword evidence="3 5" id="KW-0808">Transferase</keyword>
<dbReference type="InterPro" id="IPR020610">
    <property type="entry name" value="Thiolase_AS"/>
</dbReference>
<dbReference type="AlphaFoldDB" id="A0A4C1XHK0"/>
<dbReference type="PROSITE" id="PS00098">
    <property type="entry name" value="THIOLASE_1"/>
    <property type="match status" value="1"/>
</dbReference>
<dbReference type="GO" id="GO:0005739">
    <property type="term" value="C:mitochondrion"/>
    <property type="evidence" value="ECO:0007669"/>
    <property type="project" value="TreeGrafter"/>
</dbReference>
<dbReference type="PROSITE" id="PS00737">
    <property type="entry name" value="THIOLASE_2"/>
    <property type="match status" value="1"/>
</dbReference>
<protein>
    <submittedName>
        <fullName evidence="8">3-ketoacyl-CoA thiolase, mitochondrial</fullName>
    </submittedName>
</protein>
<sequence length="547" mass="59142">MTPANRKVQYNARNFAALYWLRKNYAPRPLLLHRRVPVLRHCDAFVTNFTAAEFPVFIVGAKRTPFGRYGGALKELQPADMFAAVATDVLKAANVAPEIVDTVNVGIVNAVVCGLCLSLLLGHISRWSRREIARSALSLARSAQAERDNESCYFMSGASDGALAPRHGALKAGVPRERPALGVNRLCGSGFQAVINGAQDIISGAANISLTGGTENMSAVPYLVRNVRFGTALGSSIEFEDALTKGSLDTYCNFTMPQTAENLAEKYKLTREEVDTFAYESQQKWKAAHDSGHFEAELTPLTVRVRKQEVTVQRDEHPRPDTTREALAQLPVLFRKGGVVTAGNSSGVNDGAGAVIVASEEAVKQHGLKPLARLLGWSYVGVDPSIMGIGPVPAIQGLLSATGTKLQDVDLIELFERPRAVPIEPYNPALSQKSVNQWHGLDNFLSVGYFPDFVHQHYKILWQHCRRYIINEAFAAQTLACVKELGLDPSKLNVNGGAVAIGHPLAASGARITAHLVHELRRRGLKKAIGSACIGGGQGIALLVETV</sequence>
<evidence type="ECO:0000259" key="7">
    <source>
        <dbReference type="Pfam" id="PF02803"/>
    </source>
</evidence>
<accession>A0A4C1XHK0</accession>
<organism evidence="8 9">
    <name type="scientific">Eumeta variegata</name>
    <name type="common">Bagworm moth</name>
    <name type="synonym">Eumeta japonica</name>
    <dbReference type="NCBI Taxonomy" id="151549"/>
    <lineage>
        <taxon>Eukaryota</taxon>
        <taxon>Metazoa</taxon>
        <taxon>Ecdysozoa</taxon>
        <taxon>Arthropoda</taxon>
        <taxon>Hexapoda</taxon>
        <taxon>Insecta</taxon>
        <taxon>Pterygota</taxon>
        <taxon>Neoptera</taxon>
        <taxon>Endopterygota</taxon>
        <taxon>Lepidoptera</taxon>
        <taxon>Glossata</taxon>
        <taxon>Ditrysia</taxon>
        <taxon>Tineoidea</taxon>
        <taxon>Psychidae</taxon>
        <taxon>Oiketicinae</taxon>
        <taxon>Eumeta</taxon>
    </lineage>
</organism>
<dbReference type="PANTHER" id="PTHR18919:SF107">
    <property type="entry name" value="ACETYL-COA ACETYLTRANSFERASE, CYTOSOLIC"/>
    <property type="match status" value="1"/>
</dbReference>
<dbReference type="NCBIfam" id="TIGR01930">
    <property type="entry name" value="AcCoA-C-Actrans"/>
    <property type="match status" value="1"/>
</dbReference>
<proteinExistence type="inferred from homology"/>
<comment type="pathway">
    <text evidence="1">Lipid metabolism.</text>
</comment>
<dbReference type="InterPro" id="IPR020616">
    <property type="entry name" value="Thiolase_N"/>
</dbReference>
<evidence type="ECO:0000256" key="5">
    <source>
        <dbReference type="RuleBase" id="RU003557"/>
    </source>
</evidence>
<gene>
    <name evidence="8" type="primary">ACAA2</name>
    <name evidence="8" type="ORF">EVAR_56487_1</name>
</gene>
<dbReference type="PROSITE" id="PS00099">
    <property type="entry name" value="THIOLASE_3"/>
    <property type="match status" value="1"/>
</dbReference>
<evidence type="ECO:0000256" key="2">
    <source>
        <dbReference type="ARBA" id="ARBA00010982"/>
    </source>
</evidence>
<reference evidence="8 9" key="1">
    <citation type="journal article" date="2019" name="Commun. Biol.">
        <title>The bagworm genome reveals a unique fibroin gene that provides high tensile strength.</title>
        <authorList>
            <person name="Kono N."/>
            <person name="Nakamura H."/>
            <person name="Ohtoshi R."/>
            <person name="Tomita M."/>
            <person name="Numata K."/>
            <person name="Arakawa K."/>
        </authorList>
    </citation>
    <scope>NUCLEOTIDE SEQUENCE [LARGE SCALE GENOMIC DNA]</scope>
</reference>
<dbReference type="InterPro" id="IPR016039">
    <property type="entry name" value="Thiolase-like"/>
</dbReference>
<dbReference type="Pfam" id="PF02803">
    <property type="entry name" value="Thiolase_C"/>
    <property type="match status" value="2"/>
</dbReference>
<dbReference type="GO" id="GO:0006635">
    <property type="term" value="P:fatty acid beta-oxidation"/>
    <property type="evidence" value="ECO:0007669"/>
    <property type="project" value="TreeGrafter"/>
</dbReference>
<evidence type="ECO:0000259" key="6">
    <source>
        <dbReference type="Pfam" id="PF00108"/>
    </source>
</evidence>
<evidence type="ECO:0000313" key="9">
    <source>
        <dbReference type="Proteomes" id="UP000299102"/>
    </source>
</evidence>
<feature type="domain" description="Thiolase N-terminal" evidence="6">
    <location>
        <begin position="155"/>
        <end position="361"/>
    </location>
</feature>
<dbReference type="OrthoDB" id="5404651at2759"/>
<dbReference type="GO" id="GO:0003985">
    <property type="term" value="F:acetyl-CoA C-acetyltransferase activity"/>
    <property type="evidence" value="ECO:0007669"/>
    <property type="project" value="TreeGrafter"/>
</dbReference>
<dbReference type="InterPro" id="IPR002155">
    <property type="entry name" value="Thiolase"/>
</dbReference>
<dbReference type="InterPro" id="IPR020615">
    <property type="entry name" value="Thiolase_acyl_enz_int_AS"/>
</dbReference>
<dbReference type="Pfam" id="PF00108">
    <property type="entry name" value="Thiolase_N"/>
    <property type="match status" value="2"/>
</dbReference>
<feature type="domain" description="Thiolase N-terminal" evidence="6">
    <location>
        <begin position="56"/>
        <end position="114"/>
    </location>
</feature>
<dbReference type="CDD" id="cd00751">
    <property type="entry name" value="thiolase"/>
    <property type="match status" value="1"/>
</dbReference>